<dbReference type="Pfam" id="PF01753">
    <property type="entry name" value="zf-MYND"/>
    <property type="match status" value="1"/>
</dbReference>
<evidence type="ECO:0000313" key="7">
    <source>
        <dbReference type="EMBL" id="KAG9504898.1"/>
    </source>
</evidence>
<proteinExistence type="predicted"/>
<feature type="domain" description="MYND-type" evidence="6">
    <location>
        <begin position="198"/>
        <end position="238"/>
    </location>
</feature>
<organism evidence="7 8">
    <name type="scientific">Fusarium musae</name>
    <dbReference type="NCBI Taxonomy" id="1042133"/>
    <lineage>
        <taxon>Eukaryota</taxon>
        <taxon>Fungi</taxon>
        <taxon>Dikarya</taxon>
        <taxon>Ascomycota</taxon>
        <taxon>Pezizomycotina</taxon>
        <taxon>Sordariomycetes</taxon>
        <taxon>Hypocreomycetidae</taxon>
        <taxon>Hypocreales</taxon>
        <taxon>Nectriaceae</taxon>
        <taxon>Fusarium</taxon>
    </lineage>
</organism>
<name>A0A9P8DN24_9HYPO</name>
<comment type="caution">
    <text evidence="7">The sequence shown here is derived from an EMBL/GenBank/DDBJ whole genome shotgun (WGS) entry which is preliminary data.</text>
</comment>
<sequence length="269" mass="30206">MTTGESLKSWATKPITSQIWEDSYPLEAMHCKGRPKLCAPWLPTAPNSRICKTKSTSPDSKTSPGTINSTRTTTASGTTVSGSLANPNPKHWVFIGEIVEVDIWLRVKLTVKDRDGLEIPIAIYTEARGVELGPSNLQVGNTVVIFYAVKHLFVDMTIGIRHEDLQYLKIFPISLDNMMQLGDKIQTHATLTNGMRSCHGCNNKSAKLMKCAKCGFFWYCSQNCQLRGWKENGHKEDCKILRDGNFKGLFSIKWDEFHNHISFPLRGVE</sequence>
<dbReference type="AlphaFoldDB" id="A0A9P8DN24"/>
<dbReference type="PROSITE" id="PS50865">
    <property type="entry name" value="ZF_MYND_2"/>
    <property type="match status" value="1"/>
</dbReference>
<evidence type="ECO:0000259" key="6">
    <source>
        <dbReference type="PROSITE" id="PS50865"/>
    </source>
</evidence>
<dbReference type="InterPro" id="IPR002893">
    <property type="entry name" value="Znf_MYND"/>
</dbReference>
<evidence type="ECO:0000256" key="1">
    <source>
        <dbReference type="ARBA" id="ARBA00022723"/>
    </source>
</evidence>
<keyword evidence="3" id="KW-0862">Zinc</keyword>
<dbReference type="PROSITE" id="PS01360">
    <property type="entry name" value="ZF_MYND_1"/>
    <property type="match status" value="1"/>
</dbReference>
<evidence type="ECO:0000256" key="3">
    <source>
        <dbReference type="ARBA" id="ARBA00022833"/>
    </source>
</evidence>
<dbReference type="EMBL" id="JAHBCI010000003">
    <property type="protein sequence ID" value="KAG9504898.1"/>
    <property type="molecule type" value="Genomic_DNA"/>
</dbReference>
<protein>
    <recommendedName>
        <fullName evidence="6">MYND-type domain-containing protein</fullName>
    </recommendedName>
</protein>
<accession>A0A9P8DN24</accession>
<dbReference type="GeneID" id="68312735"/>
<gene>
    <name evidence="7" type="ORF">J7337_004878</name>
</gene>
<keyword evidence="1" id="KW-0479">Metal-binding</keyword>
<dbReference type="GO" id="GO:0008270">
    <property type="term" value="F:zinc ion binding"/>
    <property type="evidence" value="ECO:0007669"/>
    <property type="project" value="UniProtKB-KW"/>
</dbReference>
<dbReference type="RefSeq" id="XP_044683898.1">
    <property type="nucleotide sequence ID" value="XM_044822565.1"/>
</dbReference>
<evidence type="ECO:0000313" key="8">
    <source>
        <dbReference type="Proteomes" id="UP000827133"/>
    </source>
</evidence>
<dbReference type="Proteomes" id="UP000827133">
    <property type="component" value="Unassembled WGS sequence"/>
</dbReference>
<feature type="region of interest" description="Disordered" evidence="5">
    <location>
        <begin position="49"/>
        <end position="82"/>
    </location>
</feature>
<dbReference type="Gene3D" id="6.10.140.2220">
    <property type="match status" value="1"/>
</dbReference>
<evidence type="ECO:0000256" key="2">
    <source>
        <dbReference type="ARBA" id="ARBA00022771"/>
    </source>
</evidence>
<dbReference type="KEGG" id="fmu:J7337_004878"/>
<dbReference type="SUPFAM" id="SSF144232">
    <property type="entry name" value="HIT/MYND zinc finger-like"/>
    <property type="match status" value="1"/>
</dbReference>
<evidence type="ECO:0000256" key="4">
    <source>
        <dbReference type="PROSITE-ProRule" id="PRU00134"/>
    </source>
</evidence>
<reference evidence="7" key="1">
    <citation type="journal article" date="2021" name="Mol. Plant Microbe Interact.">
        <title>Telomere to telomere genome assembly of Fusarium musae F31, causal agent of crown rot disease of banana.</title>
        <authorList>
            <person name="Degradi L."/>
            <person name="Tava V."/>
            <person name="Kunova A."/>
            <person name="Cortesi P."/>
            <person name="Saracchi M."/>
            <person name="Pasquali M."/>
        </authorList>
    </citation>
    <scope>NUCLEOTIDE SEQUENCE</scope>
    <source>
        <strain evidence="7">F31</strain>
    </source>
</reference>
<keyword evidence="2 4" id="KW-0863">Zinc-finger</keyword>
<feature type="compositionally biased region" description="Low complexity" evidence="5">
    <location>
        <begin position="53"/>
        <end position="82"/>
    </location>
</feature>
<evidence type="ECO:0000256" key="5">
    <source>
        <dbReference type="SAM" id="MobiDB-lite"/>
    </source>
</evidence>
<keyword evidence="8" id="KW-1185">Reference proteome</keyword>